<dbReference type="eggNOG" id="COG1390">
    <property type="taxonomic scope" value="Bacteria"/>
</dbReference>
<dbReference type="GO" id="GO:0046961">
    <property type="term" value="F:proton-transporting ATPase activity, rotational mechanism"/>
    <property type="evidence" value="ECO:0007669"/>
    <property type="project" value="InterPro"/>
</dbReference>
<evidence type="ECO:0000313" key="5">
    <source>
        <dbReference type="Proteomes" id="UP000029585"/>
    </source>
</evidence>
<dbReference type="PATRIC" id="fig|742738.3.peg.4129"/>
<evidence type="ECO:0000256" key="3">
    <source>
        <dbReference type="ARBA" id="ARBA00023065"/>
    </source>
</evidence>
<dbReference type="Proteomes" id="UP000029585">
    <property type="component" value="Unassembled WGS sequence"/>
</dbReference>
<dbReference type="AlphaFoldDB" id="A0A096CC30"/>
<reference evidence="4 5" key="1">
    <citation type="submission" date="2011-08" db="EMBL/GenBank/DDBJ databases">
        <title>The Genome Sequence of Clostridium orbiscindens 1_3_50AFAA.</title>
        <authorList>
            <consortium name="The Broad Institute Genome Sequencing Platform"/>
            <person name="Earl A."/>
            <person name="Ward D."/>
            <person name="Feldgarden M."/>
            <person name="Gevers D."/>
            <person name="Daigneault M."/>
            <person name="Strauss J."/>
            <person name="Allen-Vercoe E."/>
            <person name="Young S.K."/>
            <person name="Zeng Q."/>
            <person name="Gargeya S."/>
            <person name="Fitzgerald M."/>
            <person name="Haas B."/>
            <person name="Abouelleil A."/>
            <person name="Alvarado L."/>
            <person name="Arachchi H.M."/>
            <person name="Berlin A."/>
            <person name="Brown A."/>
            <person name="Chapman S.B."/>
            <person name="Chen Z."/>
            <person name="Dunbar C."/>
            <person name="Freedman E."/>
            <person name="Gearin G."/>
            <person name="Gellesch M."/>
            <person name="Goldberg J."/>
            <person name="Griggs A."/>
            <person name="Gujja S."/>
            <person name="Heiman D."/>
            <person name="Howarth C."/>
            <person name="Larson L."/>
            <person name="Lui A."/>
            <person name="MacDonald P.J.P."/>
            <person name="Montmayeur A."/>
            <person name="Murphy C."/>
            <person name="Neiman D."/>
            <person name="Pearson M."/>
            <person name="Priest M."/>
            <person name="Roberts A."/>
            <person name="Saif S."/>
            <person name="Shea T."/>
            <person name="Shenoy N."/>
            <person name="Sisk P."/>
            <person name="Stolte C."/>
            <person name="Sykes S."/>
            <person name="Wortman J."/>
            <person name="Nusbaum C."/>
            <person name="Birren B."/>
        </authorList>
    </citation>
    <scope>NUCLEOTIDE SEQUENCE [LARGE SCALE GENOMIC DNA]</scope>
    <source>
        <strain evidence="4 5">1_3_50AFAA</strain>
    </source>
</reference>
<organism evidence="4 5">
    <name type="scientific">Flavonifractor plautii 1_3_50AFAA</name>
    <dbReference type="NCBI Taxonomy" id="742738"/>
    <lineage>
        <taxon>Bacteria</taxon>
        <taxon>Bacillati</taxon>
        <taxon>Bacillota</taxon>
        <taxon>Clostridia</taxon>
        <taxon>Eubacteriales</taxon>
        <taxon>Oscillospiraceae</taxon>
        <taxon>Flavonifractor</taxon>
    </lineage>
</organism>
<dbReference type="RefSeq" id="WP_044943542.1">
    <property type="nucleotide sequence ID" value="NZ_KN174169.1"/>
</dbReference>
<dbReference type="Gene3D" id="3.30.2320.30">
    <property type="entry name" value="ATP synthase, E subunit, C-terminal"/>
    <property type="match status" value="1"/>
</dbReference>
<comment type="similarity">
    <text evidence="1">Belongs to the V-ATPase E subunit family.</text>
</comment>
<proteinExistence type="inferred from homology"/>
<sequence length="201" mass="22289">MPDMNQKLDRFTAKILAEAADESKRALAEVKRRRELRFQEAEDAALKEAYEYIHGEVARIQSEAGRGVSRHMLENKRALYLRRTEMAQEVFALVRAKIAAFTRTPAYGQQLTALLAEALEQLSGAEEVLVTLRGDDLSFREALAASAPQIRLTFREGDFRLGGLIAESPDLGLRVDSSFDSAAGELSGHFAELFGLSLSDE</sequence>
<dbReference type="InterPro" id="IPR038495">
    <property type="entry name" value="ATPase_E_C"/>
</dbReference>
<gene>
    <name evidence="4" type="ORF">HMPREF9460_04010</name>
</gene>
<dbReference type="InterPro" id="IPR002842">
    <property type="entry name" value="ATPase_V1_Esu"/>
</dbReference>
<evidence type="ECO:0000256" key="1">
    <source>
        <dbReference type="ARBA" id="ARBA00005901"/>
    </source>
</evidence>
<keyword evidence="2" id="KW-0813">Transport</keyword>
<dbReference type="GO" id="GO:0033178">
    <property type="term" value="C:proton-transporting two-sector ATPase complex, catalytic domain"/>
    <property type="evidence" value="ECO:0007669"/>
    <property type="project" value="InterPro"/>
</dbReference>
<comment type="caution">
    <text evidence="4">The sequence shown here is derived from an EMBL/GenBank/DDBJ whole genome shotgun (WGS) entry which is preliminary data.</text>
</comment>
<dbReference type="Pfam" id="PF01991">
    <property type="entry name" value="vATP-synt_E"/>
    <property type="match status" value="1"/>
</dbReference>
<keyword evidence="3" id="KW-0406">Ion transport</keyword>
<protein>
    <submittedName>
        <fullName evidence="4">Uncharacterized protein</fullName>
    </submittedName>
</protein>
<name>A0A096CC30_FLAPL</name>
<evidence type="ECO:0000256" key="2">
    <source>
        <dbReference type="ARBA" id="ARBA00022448"/>
    </source>
</evidence>
<evidence type="ECO:0000313" key="4">
    <source>
        <dbReference type="EMBL" id="KGF52472.1"/>
    </source>
</evidence>
<dbReference type="EMBL" id="ADLO01000125">
    <property type="protein sequence ID" value="KGF52472.1"/>
    <property type="molecule type" value="Genomic_DNA"/>
</dbReference>
<dbReference type="HOGENOM" id="CLU_114404_1_0_9"/>
<keyword evidence="5" id="KW-1185">Reference proteome</keyword>
<accession>A0A096CC30</accession>
<dbReference type="SUPFAM" id="SSF160527">
    <property type="entry name" value="V-type ATPase subunit E-like"/>
    <property type="match status" value="1"/>
</dbReference>